<proteinExistence type="inferred from homology"/>
<keyword evidence="5 9" id="KW-0560">Oxidoreductase</keyword>
<comment type="similarity">
    <text evidence="9">Belongs to the deoxyhypusine hydroxylase family.</text>
</comment>
<dbReference type="GO" id="GO:0005737">
    <property type="term" value="C:cytoplasm"/>
    <property type="evidence" value="ECO:0007669"/>
    <property type="project" value="UniProtKB-SubCell"/>
</dbReference>
<name>A0A9Q9CCK2_ENCHE</name>
<dbReference type="InterPro" id="IPR016024">
    <property type="entry name" value="ARM-type_fold"/>
</dbReference>
<organism evidence="10 12">
    <name type="scientific">Encephalitozoon hellem</name>
    <name type="common">Microsporidian parasite</name>
    <dbReference type="NCBI Taxonomy" id="27973"/>
    <lineage>
        <taxon>Eukaryota</taxon>
        <taxon>Fungi</taxon>
        <taxon>Fungi incertae sedis</taxon>
        <taxon>Microsporidia</taxon>
        <taxon>Unikaryonidae</taxon>
        <taxon>Encephalitozoon</taxon>
    </lineage>
</organism>
<dbReference type="AlphaFoldDB" id="A0A9Q9CCK2"/>
<dbReference type="Pfam" id="PF03130">
    <property type="entry name" value="HEAT_PBS"/>
    <property type="match status" value="1"/>
</dbReference>
<evidence type="ECO:0000313" key="12">
    <source>
        <dbReference type="Proteomes" id="UP001059546"/>
    </source>
</evidence>
<comment type="subcellular location">
    <subcellularLocation>
        <location evidence="9">Cytoplasm</location>
    </subcellularLocation>
    <subcellularLocation>
        <location evidence="9">Nucleus</location>
    </subcellularLocation>
</comment>
<gene>
    <name evidence="9" type="primary">LIA1</name>
    <name evidence="10" type="ORF">GPU96_06g11960</name>
    <name evidence="11" type="ORF">PFJ87_06g01780</name>
</gene>
<dbReference type="Pfam" id="PF13646">
    <property type="entry name" value="HEAT_2"/>
    <property type="match status" value="1"/>
</dbReference>
<keyword evidence="8 9" id="KW-0386">Hypusine biosynthesis</keyword>
<keyword evidence="9" id="KW-0539">Nucleus</keyword>
<evidence type="ECO:0000256" key="3">
    <source>
        <dbReference type="ARBA" id="ARBA00022723"/>
    </source>
</evidence>
<comment type="cofactor">
    <cofactor evidence="9">
        <name>Fe(2+)</name>
        <dbReference type="ChEBI" id="CHEBI:29033"/>
    </cofactor>
    <text evidence="9">Binds 2 Fe(2+) ions per subunit.</text>
</comment>
<evidence type="ECO:0000256" key="2">
    <source>
        <dbReference type="ARBA" id="ARBA00005041"/>
    </source>
</evidence>
<dbReference type="SMART" id="SM00567">
    <property type="entry name" value="EZ_HEAT"/>
    <property type="match status" value="5"/>
</dbReference>
<dbReference type="InterPro" id="IPR011989">
    <property type="entry name" value="ARM-like"/>
</dbReference>
<dbReference type="GO" id="GO:0046872">
    <property type="term" value="F:metal ion binding"/>
    <property type="evidence" value="ECO:0007669"/>
    <property type="project" value="UniProtKB-KW"/>
</dbReference>
<dbReference type="GO" id="GO:0005634">
    <property type="term" value="C:nucleus"/>
    <property type="evidence" value="ECO:0007669"/>
    <property type="project" value="UniProtKB-SubCell"/>
</dbReference>
<evidence type="ECO:0000256" key="9">
    <source>
        <dbReference type="HAMAP-Rule" id="MF_03101"/>
    </source>
</evidence>
<dbReference type="PANTHER" id="PTHR12697:SF5">
    <property type="entry name" value="DEOXYHYPUSINE HYDROXYLASE"/>
    <property type="match status" value="1"/>
</dbReference>
<comment type="pathway">
    <text evidence="2 9">Protein modification; eIF5A hypusination.</text>
</comment>
<dbReference type="InterPro" id="IPR004155">
    <property type="entry name" value="PBS_lyase_HEAT"/>
</dbReference>
<dbReference type="InterPro" id="IPR027517">
    <property type="entry name" value="Deoxyhypusine_hydroxylase"/>
</dbReference>
<dbReference type="EMBL" id="CP075152">
    <property type="protein sequence ID" value="UTX43444.1"/>
    <property type="molecule type" value="Genomic_DNA"/>
</dbReference>
<comment type="catalytic activity">
    <reaction evidence="1 9">
        <text>[eIF5A protein]-deoxyhypusine + AH2 + O2 = [eIF5A protein]-hypusine + A + H2O</text>
        <dbReference type="Rhea" id="RHEA:14101"/>
        <dbReference type="Rhea" id="RHEA-COMP:10144"/>
        <dbReference type="Rhea" id="RHEA-COMP:12592"/>
        <dbReference type="ChEBI" id="CHEBI:13193"/>
        <dbReference type="ChEBI" id="CHEBI:15377"/>
        <dbReference type="ChEBI" id="CHEBI:15379"/>
        <dbReference type="ChEBI" id="CHEBI:17499"/>
        <dbReference type="ChEBI" id="CHEBI:82657"/>
        <dbReference type="ChEBI" id="CHEBI:91175"/>
        <dbReference type="EC" id="1.14.99.29"/>
    </reaction>
</comment>
<comment type="function">
    <text evidence="9">Catalyzes the hydroxylation of the N(6)-(4-aminobutyl)-L-lysine intermediate to form hypusine, an essential post-translational modification only found in mature eIF-5A factor.</text>
</comment>
<keyword evidence="7 9" id="KW-0503">Monooxygenase</keyword>
<feature type="binding site" evidence="9">
    <location>
        <position position="236"/>
    </location>
    <ligand>
        <name>Fe cation</name>
        <dbReference type="ChEBI" id="CHEBI:24875"/>
        <label>2</label>
    </ligand>
</feature>
<reference evidence="10" key="1">
    <citation type="submission" date="2022-08" db="EMBL/GenBank/DDBJ databases">
        <title>Encephalitozoon hellem ATCC 50604 Complete Genome.</title>
        <authorList>
            <person name="Mascarenhas dos Santos A.C."/>
            <person name="Julian A.T."/>
            <person name="Pombert J.-F."/>
        </authorList>
    </citation>
    <scope>NUCLEOTIDE SEQUENCE</scope>
    <source>
        <strain evidence="10">ATCC 50604</strain>
    </source>
</reference>
<evidence type="ECO:0000256" key="1">
    <source>
        <dbReference type="ARBA" id="ARBA00000068"/>
    </source>
</evidence>
<keyword evidence="4" id="KW-0677">Repeat</keyword>
<feature type="binding site" evidence="9">
    <location>
        <position position="90"/>
    </location>
    <ligand>
        <name>Fe cation</name>
        <dbReference type="ChEBI" id="CHEBI:24875"/>
        <label>1</label>
    </ligand>
</feature>
<dbReference type="EC" id="1.14.99.29" evidence="9"/>
<dbReference type="HAMAP" id="MF_03101">
    <property type="entry name" value="Deoxyhypusine_hydroxylase"/>
    <property type="match status" value="1"/>
</dbReference>
<dbReference type="Proteomes" id="UP001059546">
    <property type="component" value="Chromosome VI"/>
</dbReference>
<feature type="binding site" evidence="9">
    <location>
        <position position="203"/>
    </location>
    <ligand>
        <name>Fe cation</name>
        <dbReference type="ChEBI" id="CHEBI:24875"/>
        <label>2</label>
    </ligand>
</feature>
<evidence type="ECO:0000313" key="13">
    <source>
        <dbReference type="Proteomes" id="UP001217963"/>
    </source>
</evidence>
<evidence type="ECO:0000313" key="11">
    <source>
        <dbReference type="EMBL" id="WEL38909.1"/>
    </source>
</evidence>
<dbReference type="PANTHER" id="PTHR12697">
    <property type="entry name" value="PBS LYASE HEAT-LIKE PROTEIN"/>
    <property type="match status" value="1"/>
</dbReference>
<evidence type="ECO:0000256" key="6">
    <source>
        <dbReference type="ARBA" id="ARBA00023004"/>
    </source>
</evidence>
<sequence>MRHPMDIETAESIIKNDEVPIARRMRSLFYLRNILLPKSVNAIAGAFASKSILLKHEAAYVLGQMCMEESVPVLLNILSDENENEIVRHEAGEALGNFKPTKEIVEGLEKYVNHPLKPISETCYLALMKLKNGVNMVSKFGSRDPASPMEGSFEEAREILLNKNECLYRRYQAMFYLRDLGTSEAIHALGKAMEDESSLFKHEISFVFGQMRSTESIPYLIKGMEDVREHGMVRHECAEALGAIGNDKSLEALVKYLYDPCDILRESVEVAVDIHNYMNSCEIEYCTVQ</sequence>
<accession>A0A9Q9CCK2</accession>
<feature type="binding site" evidence="9">
    <location>
        <position position="89"/>
    </location>
    <ligand>
        <name>Fe cation</name>
        <dbReference type="ChEBI" id="CHEBI:24875"/>
        <label>1</label>
    </ligand>
</feature>
<evidence type="ECO:0000256" key="8">
    <source>
        <dbReference type="ARBA" id="ARBA00023256"/>
    </source>
</evidence>
<feature type="binding site" evidence="9">
    <location>
        <position position="202"/>
    </location>
    <ligand>
        <name>Fe cation</name>
        <dbReference type="ChEBI" id="CHEBI:24875"/>
        <label>2</label>
    </ligand>
</feature>
<evidence type="ECO:0000313" key="10">
    <source>
        <dbReference type="EMBL" id="UTX43444.1"/>
    </source>
</evidence>
<dbReference type="GO" id="GO:0019135">
    <property type="term" value="F:deoxyhypusine monooxygenase activity"/>
    <property type="evidence" value="ECO:0007669"/>
    <property type="project" value="UniProtKB-UniRule"/>
</dbReference>
<dbReference type="EMBL" id="CP119067">
    <property type="protein sequence ID" value="WEL38909.1"/>
    <property type="molecule type" value="Genomic_DNA"/>
</dbReference>
<evidence type="ECO:0000256" key="4">
    <source>
        <dbReference type="ARBA" id="ARBA00022737"/>
    </source>
</evidence>
<evidence type="ECO:0000256" key="7">
    <source>
        <dbReference type="ARBA" id="ARBA00023033"/>
    </source>
</evidence>
<dbReference type="SUPFAM" id="SSF48371">
    <property type="entry name" value="ARM repeat"/>
    <property type="match status" value="2"/>
</dbReference>
<dbReference type="OrthoDB" id="421002at2759"/>
<evidence type="ECO:0000256" key="5">
    <source>
        <dbReference type="ARBA" id="ARBA00023002"/>
    </source>
</evidence>
<protein>
    <recommendedName>
        <fullName evidence="9">Deoxyhypusine hydroxylase</fullName>
        <shortName evidence="9">DOHH</shortName>
        <ecNumber evidence="9">1.14.99.29</ecNumber>
    </recommendedName>
    <alternativeName>
        <fullName evidence="9">Deoxyhypusine dioxygenase</fullName>
    </alternativeName>
    <alternativeName>
        <fullName evidence="9">Deoxyhypusine monooxygenase</fullName>
    </alternativeName>
</protein>
<feature type="binding site" evidence="9">
    <location>
        <position position="235"/>
    </location>
    <ligand>
        <name>Fe cation</name>
        <dbReference type="ChEBI" id="CHEBI:24875"/>
        <label>2</label>
    </ligand>
</feature>
<feature type="binding site" evidence="9">
    <location>
        <position position="56"/>
    </location>
    <ligand>
        <name>Fe cation</name>
        <dbReference type="ChEBI" id="CHEBI:24875"/>
        <label>1</label>
    </ligand>
</feature>
<keyword evidence="13" id="KW-1185">Reference proteome</keyword>
<keyword evidence="6 9" id="KW-0408">Iron</keyword>
<feature type="binding site" evidence="9">
    <location>
        <position position="57"/>
    </location>
    <ligand>
        <name>Fe cation</name>
        <dbReference type="ChEBI" id="CHEBI:24875"/>
        <label>1</label>
    </ligand>
</feature>
<dbReference type="Proteomes" id="UP001217963">
    <property type="component" value="Chromosome VI"/>
</dbReference>
<keyword evidence="3 9" id="KW-0479">Metal-binding</keyword>
<reference evidence="11 13" key="2">
    <citation type="submission" date="2023-02" db="EMBL/GenBank/DDBJ databases">
        <title>Encephalitozoon hellem ATCC 50451 complete genome.</title>
        <authorList>
            <person name="Mascarenhas dos Santos A.C."/>
            <person name="Julian A.T."/>
            <person name="Pombert J.-F."/>
        </authorList>
    </citation>
    <scope>NUCLEOTIDE SEQUENCE [LARGE SCALE GENOMIC DNA]</scope>
    <source>
        <strain evidence="11 13">ATCC 50451</strain>
    </source>
</reference>
<dbReference type="Gene3D" id="1.25.10.10">
    <property type="entry name" value="Leucine-rich Repeat Variant"/>
    <property type="match status" value="2"/>
</dbReference>
<keyword evidence="9" id="KW-0963">Cytoplasm</keyword>